<dbReference type="InterPro" id="IPR028098">
    <property type="entry name" value="Glyco_trans_4-like_N"/>
</dbReference>
<dbReference type="GO" id="GO:0046524">
    <property type="term" value="F:sucrose-phosphate synthase activity"/>
    <property type="evidence" value="ECO:0007669"/>
    <property type="project" value="UniProtKB-EC"/>
</dbReference>
<dbReference type="InterPro" id="IPR044161">
    <property type="entry name" value="SPS"/>
</dbReference>
<dbReference type="Gene3D" id="3.40.50.1000">
    <property type="entry name" value="HAD superfamily/HAD-like"/>
    <property type="match status" value="1"/>
</dbReference>
<evidence type="ECO:0000256" key="3">
    <source>
        <dbReference type="ARBA" id="ARBA00022676"/>
    </source>
</evidence>
<keyword evidence="9" id="KW-0378">Hydrolase</keyword>
<feature type="domain" description="Sucrose phosphatase-like" evidence="7">
    <location>
        <begin position="473"/>
        <end position="707"/>
    </location>
</feature>
<dbReference type="RefSeq" id="WP_064218691.1">
    <property type="nucleotide sequence ID" value="NZ_LVXZ01000065.1"/>
</dbReference>
<dbReference type="InterPro" id="IPR001296">
    <property type="entry name" value="Glyco_trans_1"/>
</dbReference>
<evidence type="ECO:0000256" key="4">
    <source>
        <dbReference type="ARBA" id="ARBA00022679"/>
    </source>
</evidence>
<dbReference type="PANTHER" id="PTHR46039:SF5">
    <property type="entry name" value="SUCROSE-PHOSPHATE SYNTHASE 3-RELATED"/>
    <property type="match status" value="1"/>
</dbReference>
<keyword evidence="10" id="KW-1185">Reference proteome</keyword>
<dbReference type="InterPro" id="IPR023214">
    <property type="entry name" value="HAD_sf"/>
</dbReference>
<evidence type="ECO:0000313" key="9">
    <source>
        <dbReference type="EMBL" id="OAP91804.1"/>
    </source>
</evidence>
<keyword evidence="3" id="KW-0328">Glycosyltransferase</keyword>
<dbReference type="SFLD" id="SFLDG01141">
    <property type="entry name" value="C2.B.1:_Sucrose_Phosphatase_Li"/>
    <property type="match status" value="1"/>
</dbReference>
<reference evidence="9 10" key="1">
    <citation type="submission" date="2016-04" db="EMBL/GenBank/DDBJ databases">
        <title>Acidithiobacillus ferrooxidans genome sequencing and assembly.</title>
        <authorList>
            <person name="Zhou Z."/>
        </authorList>
    </citation>
    <scope>NUCLEOTIDE SEQUENCE [LARGE SCALE GENOMIC DNA]</scope>
    <source>
        <strain evidence="9 10">BY0502</strain>
    </source>
</reference>
<comment type="caution">
    <text evidence="9">The sequence shown here is derived from an EMBL/GenBank/DDBJ whole genome shotgun (WGS) entry which is preliminary data.</text>
</comment>
<dbReference type="InterPro" id="IPR006379">
    <property type="entry name" value="HAD-SF_hydro_IIB"/>
</dbReference>
<dbReference type="EMBL" id="LVXZ01000065">
    <property type="protein sequence ID" value="OAP91804.1"/>
    <property type="molecule type" value="Genomic_DNA"/>
</dbReference>
<dbReference type="OrthoDB" id="9802525at2"/>
<dbReference type="Pfam" id="PF13579">
    <property type="entry name" value="Glyco_trans_4_4"/>
    <property type="match status" value="1"/>
</dbReference>
<evidence type="ECO:0000259" key="8">
    <source>
        <dbReference type="Pfam" id="PF13579"/>
    </source>
</evidence>
<keyword evidence="4" id="KW-0808">Transferase</keyword>
<dbReference type="Gene3D" id="3.90.1070.10">
    <property type="match status" value="1"/>
</dbReference>
<evidence type="ECO:0000313" key="10">
    <source>
        <dbReference type="Proteomes" id="UP000078302"/>
    </source>
</evidence>
<sequence length="715" mass="81071">MSDHQGLYILMLSIHGRICGTPELGVDADTGGQVGYVLDEIQALARDPRVTRIDLLTRRFSDPGMNPIYGEPRELLASGARIIRLPAGPEHKYLQKERLWDYLDTFVDSALHFIRSEDCIPDIIHSHYADAGYVGVRLSRLLGIPLIHTGHSLGRDKRERLITTGRKVESIDRQFRFPRRIAAEESVLSEASVVLASTRQEVEEQYGLYENAVRAHFKILPPGVDLRRFSRPGRQRSSPLLPDLRRFLEAPRKPPILAIARPDERKNFQRLIEAYATDPVLREKANLVLVMGQRDHLGQLPHGAKRVIQSVLHALDDYDLYGRVALPKHHEPEDIPEYYRYAAIYKGVFINPALTEPFGLTLLEAAASGLPVIATRHGGPQDIIRYCRNGILVDPLNIGEMQDALRQMLFDRQRWQRASRAGLLGVHRVYSWDAHARRYLAEVERILRRQRKQLRRECAARQGIRRALPTADHLLISDIDNTLIGDPTGLAMLMEWLREHPRVAFGVATGRNLKQTMEILAAHQVPCPDICITDVGTRIVYGSKLREDQDWAAHLHYRWWREGVLQALAGVPGLRLQEKFTQSAFKVSYYVDPKRPPTTKNLQQRLHEQQIAAHVVLSHNCFLDVLPIRASKGHAIRFLAFRWGLPLHAVLTAGDSGNDADMMGGEICGVIVGNHSPELHGLRDKHHIYFASAHHAWGILEGIQHYRFPGEEAHA</sequence>
<dbReference type="InterPro" id="IPR012821">
    <property type="entry name" value="Sucrose_P_synth_Pase-like_dom"/>
</dbReference>
<dbReference type="InterPro" id="IPR036412">
    <property type="entry name" value="HAD-like_sf"/>
</dbReference>
<dbReference type="PANTHER" id="PTHR46039">
    <property type="entry name" value="SUCROSE-PHOSPHATE SYNTHASE 3-RELATED"/>
    <property type="match status" value="1"/>
</dbReference>
<evidence type="ECO:0000256" key="1">
    <source>
        <dbReference type="ARBA" id="ARBA00006530"/>
    </source>
</evidence>
<dbReference type="Pfam" id="PF05116">
    <property type="entry name" value="S6PP"/>
    <property type="match status" value="1"/>
</dbReference>
<dbReference type="NCBIfam" id="TIGR02471">
    <property type="entry name" value="sucr_syn_bact_C"/>
    <property type="match status" value="1"/>
</dbReference>
<accession>A0A179BLB7</accession>
<dbReference type="Gene3D" id="3.40.50.2000">
    <property type="entry name" value="Glycogen Phosphorylase B"/>
    <property type="match status" value="2"/>
</dbReference>
<dbReference type="NCBIfam" id="TIGR01484">
    <property type="entry name" value="HAD-SF-IIB"/>
    <property type="match status" value="1"/>
</dbReference>
<dbReference type="SUPFAM" id="SSF53756">
    <property type="entry name" value="UDP-Glycosyltransferase/glycogen phosphorylase"/>
    <property type="match status" value="1"/>
</dbReference>
<dbReference type="InterPro" id="IPR006380">
    <property type="entry name" value="SPP-like_dom"/>
</dbReference>
<proteinExistence type="inferred from homology"/>
<feature type="domain" description="Glycosyl transferase family 1" evidence="6">
    <location>
        <begin position="250"/>
        <end position="420"/>
    </location>
</feature>
<dbReference type="Proteomes" id="UP000078302">
    <property type="component" value="Unassembled WGS sequence"/>
</dbReference>
<evidence type="ECO:0000259" key="6">
    <source>
        <dbReference type="Pfam" id="PF00534"/>
    </source>
</evidence>
<protein>
    <recommendedName>
        <fullName evidence="2">sucrose-phosphate synthase</fullName>
        <ecNumber evidence="2">2.4.1.14</ecNumber>
    </recommendedName>
</protein>
<evidence type="ECO:0000256" key="5">
    <source>
        <dbReference type="ARBA" id="ARBA00047471"/>
    </source>
</evidence>
<dbReference type="AlphaFoldDB" id="A0A179BLB7"/>
<dbReference type="EC" id="2.4.1.14" evidence="2"/>
<comment type="similarity">
    <text evidence="1">Belongs to the glycosyltransferase 1 family.</text>
</comment>
<comment type="catalytic activity">
    <reaction evidence="5">
        <text>beta-D-fructose 6-phosphate + UDP-alpha-D-glucose = sucrose 6(F)-phosphate + UDP + H(+)</text>
        <dbReference type="Rhea" id="RHEA:22172"/>
        <dbReference type="ChEBI" id="CHEBI:15378"/>
        <dbReference type="ChEBI" id="CHEBI:57634"/>
        <dbReference type="ChEBI" id="CHEBI:57723"/>
        <dbReference type="ChEBI" id="CHEBI:58223"/>
        <dbReference type="ChEBI" id="CHEBI:58885"/>
        <dbReference type="EC" id="2.4.1.14"/>
    </reaction>
</comment>
<dbReference type="NCBIfam" id="TIGR02472">
    <property type="entry name" value="sucr_P_syn_N"/>
    <property type="match status" value="1"/>
</dbReference>
<evidence type="ECO:0000256" key="2">
    <source>
        <dbReference type="ARBA" id="ARBA00012536"/>
    </source>
</evidence>
<feature type="domain" description="Glycosyltransferase subfamily 4-like N-terminal" evidence="8">
    <location>
        <begin position="31"/>
        <end position="206"/>
    </location>
</feature>
<gene>
    <name evidence="9" type="ORF">A4H96_05690</name>
</gene>
<evidence type="ECO:0000259" key="7">
    <source>
        <dbReference type="Pfam" id="PF05116"/>
    </source>
</evidence>
<dbReference type="SFLD" id="SFLDG01140">
    <property type="entry name" value="C2.B:_Phosphomannomutase_and_P"/>
    <property type="match status" value="1"/>
</dbReference>
<name>A0A179BLB7_ACIFR</name>
<dbReference type="SUPFAM" id="SSF56784">
    <property type="entry name" value="HAD-like"/>
    <property type="match status" value="1"/>
</dbReference>
<dbReference type="InterPro" id="IPR012822">
    <property type="entry name" value="SucroseP_synth_GlycoTrfase_dom"/>
</dbReference>
<dbReference type="SFLD" id="SFLDS00003">
    <property type="entry name" value="Haloacid_Dehalogenase"/>
    <property type="match status" value="1"/>
</dbReference>
<dbReference type="GO" id="GO:0016791">
    <property type="term" value="F:phosphatase activity"/>
    <property type="evidence" value="ECO:0007669"/>
    <property type="project" value="UniProtKB-ARBA"/>
</dbReference>
<organism evidence="9 10">
    <name type="scientific">Acidithiobacillus ferrooxidans</name>
    <name type="common">Thiobacillus ferrooxidans</name>
    <dbReference type="NCBI Taxonomy" id="920"/>
    <lineage>
        <taxon>Bacteria</taxon>
        <taxon>Pseudomonadati</taxon>
        <taxon>Pseudomonadota</taxon>
        <taxon>Acidithiobacillia</taxon>
        <taxon>Acidithiobacillales</taxon>
        <taxon>Acidithiobacillaceae</taxon>
        <taxon>Acidithiobacillus</taxon>
    </lineage>
</organism>
<dbReference type="Pfam" id="PF00534">
    <property type="entry name" value="Glycos_transf_1"/>
    <property type="match status" value="1"/>
</dbReference>